<dbReference type="InterPro" id="IPR026634">
    <property type="entry name" value="TPST-like"/>
</dbReference>
<protein>
    <submittedName>
        <fullName evidence="2">Sulfotransferase family protein</fullName>
    </submittedName>
</protein>
<sequence>MVNNHRHIIVPPECGFAVWWYDKYRHWGIDSSRDPQLLDGFLADLAASKKIETWNLDYVALRDAIAANQPASYAELVACIYTFFGHTTGKTFQRWGDKNNFYIQHIATLAAMFPDAAYVHIVRDGRDVACSYRKLAVTPMDSKYAPHLATDIAAIAAEWADNNDQATSAFDAAGRERVCIVRYEDLVTNSETELRRLCAFLAEPYDEQMLEYYLWNRKAHQEPLEFLQWKRKTLEMPTDSEVGKYRSLLTAEEIAVFDRIAGATLARYGY</sequence>
<dbReference type="AlphaFoldDB" id="A0A160T1P9"/>
<dbReference type="PANTHER" id="PTHR12788:SF10">
    <property type="entry name" value="PROTEIN-TYROSINE SULFOTRANSFERASE"/>
    <property type="match status" value="1"/>
</dbReference>
<evidence type="ECO:0000256" key="1">
    <source>
        <dbReference type="ARBA" id="ARBA00022679"/>
    </source>
</evidence>
<gene>
    <name evidence="2" type="ORF">CFX0092_A1544</name>
</gene>
<dbReference type="Proteomes" id="UP000215027">
    <property type="component" value="Chromosome I"/>
</dbReference>
<dbReference type="InterPro" id="IPR027417">
    <property type="entry name" value="P-loop_NTPase"/>
</dbReference>
<proteinExistence type="predicted"/>
<dbReference type="PANTHER" id="PTHR12788">
    <property type="entry name" value="PROTEIN-TYROSINE SULFOTRANSFERASE 2"/>
    <property type="match status" value="1"/>
</dbReference>
<organism evidence="2 3">
    <name type="scientific">Candidatus Promineifilum breve</name>
    <dbReference type="NCBI Taxonomy" id="1806508"/>
    <lineage>
        <taxon>Bacteria</taxon>
        <taxon>Bacillati</taxon>
        <taxon>Chloroflexota</taxon>
        <taxon>Ardenticatenia</taxon>
        <taxon>Candidatus Promineifilales</taxon>
        <taxon>Candidatus Promineifilaceae</taxon>
        <taxon>Candidatus Promineifilum</taxon>
    </lineage>
</organism>
<reference evidence="2" key="1">
    <citation type="submission" date="2016-01" db="EMBL/GenBank/DDBJ databases">
        <authorList>
            <person name="Mcilroy J.S."/>
            <person name="Karst M S."/>
            <person name="Albertsen M."/>
        </authorList>
    </citation>
    <scope>NUCLEOTIDE SEQUENCE</scope>
    <source>
        <strain evidence="2">Cfx-K</strain>
    </source>
</reference>
<dbReference type="Gene3D" id="3.40.50.300">
    <property type="entry name" value="P-loop containing nucleotide triphosphate hydrolases"/>
    <property type="match status" value="1"/>
</dbReference>
<keyword evidence="3" id="KW-1185">Reference proteome</keyword>
<keyword evidence="1" id="KW-0808">Transferase</keyword>
<name>A0A160T1P9_9CHLR</name>
<evidence type="ECO:0000313" key="2">
    <source>
        <dbReference type="EMBL" id="CUS03422.2"/>
    </source>
</evidence>
<dbReference type="GO" id="GO:0008476">
    <property type="term" value="F:protein-tyrosine sulfotransferase activity"/>
    <property type="evidence" value="ECO:0007669"/>
    <property type="project" value="InterPro"/>
</dbReference>
<dbReference type="KEGG" id="pbf:CFX0092_A1544"/>
<evidence type="ECO:0000313" key="3">
    <source>
        <dbReference type="Proteomes" id="UP000215027"/>
    </source>
</evidence>
<accession>A0A160T1P9</accession>
<dbReference type="EMBL" id="LN890655">
    <property type="protein sequence ID" value="CUS03422.2"/>
    <property type="molecule type" value="Genomic_DNA"/>
</dbReference>
<dbReference type="Pfam" id="PF13469">
    <property type="entry name" value="Sulfotransfer_3"/>
    <property type="match status" value="1"/>
</dbReference>
<dbReference type="SUPFAM" id="SSF52540">
    <property type="entry name" value="P-loop containing nucleoside triphosphate hydrolases"/>
    <property type="match status" value="1"/>
</dbReference>